<dbReference type="CDD" id="cd03801">
    <property type="entry name" value="GT4_PimA-like"/>
    <property type="match status" value="1"/>
</dbReference>
<dbReference type="AlphaFoldDB" id="A0A5K7S340"/>
<dbReference type="PANTHER" id="PTHR12526">
    <property type="entry name" value="GLYCOSYLTRANSFERASE"/>
    <property type="match status" value="1"/>
</dbReference>
<dbReference type="SUPFAM" id="SSF53756">
    <property type="entry name" value="UDP-Glycosyltransferase/glycogen phosphorylase"/>
    <property type="match status" value="1"/>
</dbReference>
<evidence type="ECO:0000256" key="1">
    <source>
        <dbReference type="ARBA" id="ARBA00022676"/>
    </source>
</evidence>
<evidence type="ECO:0000313" key="5">
    <source>
        <dbReference type="EMBL" id="BBE15981.1"/>
    </source>
</evidence>
<feature type="domain" description="Glycosyl transferase family 1" evidence="3">
    <location>
        <begin position="240"/>
        <end position="404"/>
    </location>
</feature>
<dbReference type="KEGG" id="anf:AQPE_0117"/>
<keyword evidence="1" id="KW-0328">Glycosyltransferase</keyword>
<evidence type="ECO:0000259" key="4">
    <source>
        <dbReference type="Pfam" id="PF13439"/>
    </source>
</evidence>
<keyword evidence="6" id="KW-1185">Reference proteome</keyword>
<dbReference type="Pfam" id="PF13439">
    <property type="entry name" value="Glyco_transf_4"/>
    <property type="match status" value="1"/>
</dbReference>
<dbReference type="Proteomes" id="UP001193389">
    <property type="component" value="Chromosome"/>
</dbReference>
<proteinExistence type="predicted"/>
<evidence type="ECO:0000259" key="3">
    <source>
        <dbReference type="Pfam" id="PF00534"/>
    </source>
</evidence>
<feature type="domain" description="Glycosyltransferase subfamily 4-like N-terminal" evidence="4">
    <location>
        <begin position="136"/>
        <end position="238"/>
    </location>
</feature>
<protein>
    <submittedName>
        <fullName evidence="5">Glycosyltransferase</fullName>
    </submittedName>
</protein>
<evidence type="ECO:0000256" key="2">
    <source>
        <dbReference type="ARBA" id="ARBA00022679"/>
    </source>
</evidence>
<accession>A0A5K7S340</accession>
<dbReference type="Pfam" id="PF00534">
    <property type="entry name" value="Glycos_transf_1"/>
    <property type="match status" value="1"/>
</dbReference>
<dbReference type="GO" id="GO:0016757">
    <property type="term" value="F:glycosyltransferase activity"/>
    <property type="evidence" value="ECO:0007669"/>
    <property type="project" value="UniProtKB-KW"/>
</dbReference>
<name>A0A5K7S340_9BACT</name>
<reference evidence="5" key="1">
    <citation type="journal article" date="2020" name="Int. J. Syst. Evol. Microbiol.">
        <title>Aquipluma nitroreducens gen. nov. sp. nov., a novel facultatively anaerobic bacterium isolated from a freshwater lake.</title>
        <authorList>
            <person name="Watanabe M."/>
            <person name="Kojima H."/>
            <person name="Fukui M."/>
        </authorList>
    </citation>
    <scope>NUCLEOTIDE SEQUENCE</scope>
    <source>
        <strain evidence="5">MeG22</strain>
    </source>
</reference>
<dbReference type="InterPro" id="IPR028098">
    <property type="entry name" value="Glyco_trans_4-like_N"/>
</dbReference>
<dbReference type="RefSeq" id="WP_318349093.1">
    <property type="nucleotide sequence ID" value="NZ_AP018694.1"/>
</dbReference>
<dbReference type="PANTHER" id="PTHR12526:SF510">
    <property type="entry name" value="D-INOSITOL 3-PHOSPHATE GLYCOSYLTRANSFERASE"/>
    <property type="match status" value="1"/>
</dbReference>
<evidence type="ECO:0000313" key="6">
    <source>
        <dbReference type="Proteomes" id="UP001193389"/>
    </source>
</evidence>
<gene>
    <name evidence="5" type="ORF">AQPE_0117</name>
</gene>
<organism evidence="5 6">
    <name type="scientific">Aquipluma nitroreducens</name>
    <dbReference type="NCBI Taxonomy" id="2010828"/>
    <lineage>
        <taxon>Bacteria</taxon>
        <taxon>Pseudomonadati</taxon>
        <taxon>Bacteroidota</taxon>
        <taxon>Bacteroidia</taxon>
        <taxon>Marinilabiliales</taxon>
        <taxon>Prolixibacteraceae</taxon>
        <taxon>Aquipluma</taxon>
    </lineage>
</organism>
<dbReference type="EMBL" id="AP018694">
    <property type="protein sequence ID" value="BBE15981.1"/>
    <property type="molecule type" value="Genomic_DNA"/>
</dbReference>
<sequence length="431" mass="48448">MNVLMFGWEFPPNISGGLGTACYGIVKGLSECHDVHVTFVIPKSQGNELLADKLQLISADKVNIGNESIPNIIWKNISFHHVQSKLVPYLTPEIFSQTHELVYKDELIENKSKGVRIKFSGKYGPNLFDEINNYALVAKTIALENQFELIHAHDWLTFPAAVAAKKISGKPLIVHVHSTDYDRSGGAINPDIFAIEKQGMEEADKIIVVSNRIRDRLTEQYNIPDNKIITIYNGIEPQTDEHDQALHQPRKNKIVTFLGRITIQKGPEYFVDVARMIIHRMKNVHFVMAGNGEMRNNIIELSAKYGISNRLHFTGFLNGPEVTEMLRRSDLFIMPSVSEPFGIVPLEAMQANVPVIISLQSGVSEVIRNVIKTDFWDVHAMADAIHGILKYKKLSATLIAEGKQEVSKLSWNNPTSQIKQVYLNELLKTAS</sequence>
<dbReference type="Gene3D" id="3.40.50.2000">
    <property type="entry name" value="Glycogen Phosphorylase B"/>
    <property type="match status" value="2"/>
</dbReference>
<keyword evidence="2" id="KW-0808">Transferase</keyword>
<dbReference type="InterPro" id="IPR001296">
    <property type="entry name" value="Glyco_trans_1"/>
</dbReference>